<dbReference type="OrthoDB" id="1773at2759"/>
<accession>A0A2T9Z1T5</accession>
<dbReference type="GO" id="GO:0000287">
    <property type="term" value="F:magnesium ion binding"/>
    <property type="evidence" value="ECO:0007669"/>
    <property type="project" value="TreeGrafter"/>
</dbReference>
<evidence type="ECO:0000256" key="5">
    <source>
        <dbReference type="PIRSR" id="PIRSR015582-2"/>
    </source>
</evidence>
<dbReference type="STRING" id="61424.A0A2T9Z1T5"/>
<comment type="cofactor">
    <cofactor evidence="1">
        <name>Mg(2+)</name>
        <dbReference type="ChEBI" id="CHEBI:18420"/>
    </cofactor>
</comment>
<dbReference type="InterPro" id="IPR005000">
    <property type="entry name" value="Aldolase/citrate-lyase_domain"/>
</dbReference>
<dbReference type="InterPro" id="IPR011206">
    <property type="entry name" value="Citrate_lyase_beta/mcl1/mcl2"/>
</dbReference>
<dbReference type="Pfam" id="PF03328">
    <property type="entry name" value="HpcH_HpaI"/>
    <property type="match status" value="1"/>
</dbReference>
<dbReference type="SUPFAM" id="SSF51621">
    <property type="entry name" value="Phosphoenolpyruvate/pyruvate domain"/>
    <property type="match status" value="1"/>
</dbReference>
<dbReference type="GO" id="GO:0003824">
    <property type="term" value="F:catalytic activity"/>
    <property type="evidence" value="ECO:0007669"/>
    <property type="project" value="InterPro"/>
</dbReference>
<dbReference type="InterPro" id="IPR015813">
    <property type="entry name" value="Pyrv/PenolPyrv_kinase-like_dom"/>
</dbReference>
<dbReference type="PIRSF" id="PIRSF015582">
    <property type="entry name" value="Cit_lyase_B"/>
    <property type="match status" value="1"/>
</dbReference>
<evidence type="ECO:0000313" key="8">
    <source>
        <dbReference type="Proteomes" id="UP000245699"/>
    </source>
</evidence>
<comment type="caution">
    <text evidence="7">The sequence shown here is derived from an EMBL/GenBank/DDBJ whole genome shotgun (WGS) entry which is preliminary data.</text>
</comment>
<feature type="binding site" evidence="4">
    <location>
        <position position="106"/>
    </location>
    <ligand>
        <name>substrate</name>
    </ligand>
</feature>
<evidence type="ECO:0000313" key="7">
    <source>
        <dbReference type="EMBL" id="PVU98541.1"/>
    </source>
</evidence>
<dbReference type="EMBL" id="MBFT01000076">
    <property type="protein sequence ID" value="PVU98541.1"/>
    <property type="molecule type" value="Genomic_DNA"/>
</dbReference>
<name>A0A2T9Z1T5_9FUNG</name>
<reference evidence="7 8" key="1">
    <citation type="journal article" date="2018" name="MBio">
        <title>Comparative Genomics Reveals the Core Gene Toolbox for the Fungus-Insect Symbiosis.</title>
        <authorList>
            <person name="Wang Y."/>
            <person name="Stata M."/>
            <person name="Wang W."/>
            <person name="Stajich J.E."/>
            <person name="White M.M."/>
            <person name="Moncalvo J.M."/>
        </authorList>
    </citation>
    <scope>NUCLEOTIDE SEQUENCE [LARGE SCALE GENOMIC DNA]</scope>
    <source>
        <strain evidence="7 8">AUS-77-4</strain>
    </source>
</reference>
<dbReference type="PANTHER" id="PTHR32308">
    <property type="entry name" value="LYASE BETA SUBUNIT, PUTATIVE (AFU_ORTHOLOGUE AFUA_4G13030)-RELATED"/>
    <property type="match status" value="1"/>
</dbReference>
<dbReference type="Proteomes" id="UP000245699">
    <property type="component" value="Unassembled WGS sequence"/>
</dbReference>
<keyword evidence="3 5" id="KW-0460">Magnesium</keyword>
<proteinExistence type="predicted"/>
<dbReference type="Gene3D" id="3.20.20.60">
    <property type="entry name" value="Phosphoenolpyruvate-binding domains"/>
    <property type="match status" value="1"/>
</dbReference>
<gene>
    <name evidence="7" type="ORF">BB559_001486</name>
</gene>
<dbReference type="InterPro" id="IPR040442">
    <property type="entry name" value="Pyrv_kinase-like_dom_sf"/>
</dbReference>
<feature type="binding site" evidence="4">
    <location>
        <position position="168"/>
    </location>
    <ligand>
        <name>substrate</name>
    </ligand>
</feature>
<evidence type="ECO:0000256" key="1">
    <source>
        <dbReference type="ARBA" id="ARBA00001946"/>
    </source>
</evidence>
<dbReference type="AlphaFoldDB" id="A0A2T9Z1T5"/>
<evidence type="ECO:0000256" key="4">
    <source>
        <dbReference type="PIRSR" id="PIRSR015582-1"/>
    </source>
</evidence>
<keyword evidence="2 5" id="KW-0479">Metal-binding</keyword>
<feature type="binding site" evidence="5">
    <location>
        <position position="195"/>
    </location>
    <ligand>
        <name>Mg(2+)</name>
        <dbReference type="ChEBI" id="CHEBI:18420"/>
    </ligand>
</feature>
<sequence>MSALLIQRRLVNPRTFLPRSLGLPSLFVKSYSSEVNLKENKRIRRSLLYVPCSEERKIQKSLKTKADCVIYDLEDGVSMNRKGQARNLVSNALALEREHKPDLGVRINSIGSGLELDDLQVILQSKNLKTILIPKVQSSNDINIVSNMIDTIAPKENQGEIRIIAAIESALGIMNIKEISTCNPRVDSLLFASEDYCSDVEITRTPSRTELYFARSSVATAAHAYGLDAIDMVCMDFNSPETLVEESLEAVRMGFSGKQAIHPNQVDIIHECFCPNEQTLDRAIRIIKGFEEYSSAGIGAFALDGKAIDIPVVKWAQKVVARAKLGGVDVDSLLAAKTK</sequence>
<evidence type="ECO:0000256" key="3">
    <source>
        <dbReference type="ARBA" id="ARBA00022842"/>
    </source>
</evidence>
<organism evidence="7 8">
    <name type="scientific">Furculomyces boomerangus</name>
    <dbReference type="NCBI Taxonomy" id="61424"/>
    <lineage>
        <taxon>Eukaryota</taxon>
        <taxon>Fungi</taxon>
        <taxon>Fungi incertae sedis</taxon>
        <taxon>Zoopagomycota</taxon>
        <taxon>Kickxellomycotina</taxon>
        <taxon>Harpellomycetes</taxon>
        <taxon>Harpellales</taxon>
        <taxon>Harpellaceae</taxon>
        <taxon>Furculomyces</taxon>
    </lineage>
</organism>
<protein>
    <recommendedName>
        <fullName evidence="6">HpcH/HpaI aldolase/citrate lyase domain-containing protein</fullName>
    </recommendedName>
</protein>
<dbReference type="PANTHER" id="PTHR32308:SF0">
    <property type="entry name" value="HPCH_HPAI ALDOLASE_CITRATE LYASE DOMAIN-CONTAINING PROTEIN"/>
    <property type="match status" value="1"/>
</dbReference>
<dbReference type="GO" id="GO:0006107">
    <property type="term" value="P:oxaloacetate metabolic process"/>
    <property type="evidence" value="ECO:0007669"/>
    <property type="project" value="TreeGrafter"/>
</dbReference>
<evidence type="ECO:0000256" key="2">
    <source>
        <dbReference type="ARBA" id="ARBA00022723"/>
    </source>
</evidence>
<feature type="domain" description="HpcH/HpaI aldolase/citrate lyase" evidence="6">
    <location>
        <begin position="45"/>
        <end position="263"/>
    </location>
</feature>
<feature type="binding site" evidence="5">
    <location>
        <position position="168"/>
    </location>
    <ligand>
        <name>Mg(2+)</name>
        <dbReference type="ChEBI" id="CHEBI:18420"/>
    </ligand>
</feature>
<keyword evidence="8" id="KW-1185">Reference proteome</keyword>
<evidence type="ECO:0000259" key="6">
    <source>
        <dbReference type="Pfam" id="PF03328"/>
    </source>
</evidence>